<dbReference type="InParanoid" id="A7SZ63"/>
<gene>
    <name evidence="2" type="ORF">NEMVEDRAFT_v1g248179</name>
</gene>
<name>A7SZ63_NEMVE</name>
<dbReference type="HOGENOM" id="CLU_474359_0_0_1"/>
<accession>A7SZ63</accession>
<dbReference type="PANTHER" id="PTHR32289:SF1">
    <property type="entry name" value="PROTEIN FAM167A-LIKE"/>
    <property type="match status" value="1"/>
</dbReference>
<evidence type="ECO:0000256" key="1">
    <source>
        <dbReference type="SAM" id="MobiDB-lite"/>
    </source>
</evidence>
<feature type="region of interest" description="Disordered" evidence="1">
    <location>
        <begin position="53"/>
        <end position="101"/>
    </location>
</feature>
<dbReference type="EMBL" id="DS469950">
    <property type="protein sequence ID" value="EDO31007.1"/>
    <property type="molecule type" value="Genomic_DNA"/>
</dbReference>
<organism evidence="2 3">
    <name type="scientific">Nematostella vectensis</name>
    <name type="common">Starlet sea anemone</name>
    <dbReference type="NCBI Taxonomy" id="45351"/>
    <lineage>
        <taxon>Eukaryota</taxon>
        <taxon>Metazoa</taxon>
        <taxon>Cnidaria</taxon>
        <taxon>Anthozoa</taxon>
        <taxon>Hexacorallia</taxon>
        <taxon>Actiniaria</taxon>
        <taxon>Edwardsiidae</taxon>
        <taxon>Nematostella</taxon>
    </lineage>
</organism>
<dbReference type="AlphaFoldDB" id="A7SZ63"/>
<feature type="compositionally biased region" description="Basic and acidic residues" evidence="1">
    <location>
        <begin position="64"/>
        <end position="80"/>
    </location>
</feature>
<feature type="region of interest" description="Disordered" evidence="1">
    <location>
        <begin position="122"/>
        <end position="166"/>
    </location>
</feature>
<dbReference type="Proteomes" id="UP000001593">
    <property type="component" value="Unassembled WGS sequence"/>
</dbReference>
<feature type="region of interest" description="Disordered" evidence="1">
    <location>
        <begin position="437"/>
        <end position="462"/>
    </location>
</feature>
<protein>
    <submittedName>
        <fullName evidence="2">Uncharacterized protein</fullName>
    </submittedName>
</protein>
<dbReference type="PANTHER" id="PTHR32289">
    <property type="entry name" value="PROTEIN FAM167A"/>
    <property type="match status" value="1"/>
</dbReference>
<dbReference type="InterPro" id="IPR051771">
    <property type="entry name" value="FAM167_domain"/>
</dbReference>
<reference evidence="2 3" key="1">
    <citation type="journal article" date="2007" name="Science">
        <title>Sea anemone genome reveals ancestral eumetazoan gene repertoire and genomic organization.</title>
        <authorList>
            <person name="Putnam N.H."/>
            <person name="Srivastava M."/>
            <person name="Hellsten U."/>
            <person name="Dirks B."/>
            <person name="Chapman J."/>
            <person name="Salamov A."/>
            <person name="Terry A."/>
            <person name="Shapiro H."/>
            <person name="Lindquist E."/>
            <person name="Kapitonov V.V."/>
            <person name="Jurka J."/>
            <person name="Genikhovich G."/>
            <person name="Grigoriev I.V."/>
            <person name="Lucas S.M."/>
            <person name="Steele R.E."/>
            <person name="Finnerty J.R."/>
            <person name="Technau U."/>
            <person name="Martindale M.Q."/>
            <person name="Rokhsar D.S."/>
        </authorList>
    </citation>
    <scope>NUCLEOTIDE SEQUENCE [LARGE SCALE GENOMIC DNA]</scope>
    <source>
        <strain evidence="3">CH2 X CH6</strain>
    </source>
</reference>
<dbReference type="OrthoDB" id="5965452at2759"/>
<feature type="compositionally biased region" description="Polar residues" evidence="1">
    <location>
        <begin position="154"/>
        <end position="165"/>
    </location>
</feature>
<feature type="compositionally biased region" description="Low complexity" evidence="1">
    <location>
        <begin position="122"/>
        <end position="139"/>
    </location>
</feature>
<dbReference type="OMA" id="DKDIMRM"/>
<dbReference type="KEGG" id="nve:5501850"/>
<evidence type="ECO:0000313" key="2">
    <source>
        <dbReference type="EMBL" id="EDO31007.1"/>
    </source>
</evidence>
<sequence>MHQSDFFTELSLTSPDKNNLVRLKAISKSFDDLTSETLYSRWKRTRKHCTGKRSRNRSLLSLPELKESEEHLDEHHRPPDQHSQGEGLQGGHPRGWTICPGEIRSENSRDCRCETPLTDGGESVISDSWSSSEVTDTTSISMESTDSGVEERFPSTSPTPSVWSETSEDDGVFVTAPNKFVSHLKLYPRFHSASDTTDKRPKAYPATEIINMQAEVDEKENQSEVLVTEITTYLHGNVSKTTRSLSEGDDSNYHQTVVAARPINKRAFLLRKRSTSARVPSELQFLKTAEMAKQYLESASSSDDVWLKRDAVGTSRIESRHKRPSGVGYKHKGLVNNNIHGATLGQLCDGSHNGLGCTYALVSQPIEAVSQRDFNNNADGRKFVRKISAPAVTSTSRMEKETDEQQEAWDQVPKEVSRGENMTLNMRKGGSYAVGRSQSFAGESGHKPATMPRLSRRATTTLSNRKANDLWSKQVAKELLDKINKADEKSEKERLDVVERAFEWIRKELADLRAQDKDIMRMFTKIQAGIRHIKFDQSLLLETAEDDFNSSPDLSQNISYSVSETSTTPRRASLL</sequence>
<feature type="region of interest" description="Disordered" evidence="1">
    <location>
        <begin position="394"/>
        <end position="414"/>
    </location>
</feature>
<evidence type="ECO:0000313" key="3">
    <source>
        <dbReference type="Proteomes" id="UP000001593"/>
    </source>
</evidence>
<keyword evidence="3" id="KW-1185">Reference proteome</keyword>
<proteinExistence type="predicted"/>